<organism evidence="2 3">
    <name type="scientific">Suttonella indologenes</name>
    <dbReference type="NCBI Taxonomy" id="13276"/>
    <lineage>
        <taxon>Bacteria</taxon>
        <taxon>Pseudomonadati</taxon>
        <taxon>Pseudomonadota</taxon>
        <taxon>Gammaproteobacteria</taxon>
        <taxon>Cardiobacteriales</taxon>
        <taxon>Cardiobacteriaceae</taxon>
        <taxon>Suttonella</taxon>
    </lineage>
</organism>
<gene>
    <name evidence="2" type="ORF">NCTC10717_01505</name>
</gene>
<evidence type="ECO:0008006" key="4">
    <source>
        <dbReference type="Google" id="ProtNLM"/>
    </source>
</evidence>
<dbReference type="OrthoDB" id="7069252at2"/>
<keyword evidence="1" id="KW-0732">Signal</keyword>
<evidence type="ECO:0000313" key="3">
    <source>
        <dbReference type="Proteomes" id="UP000254575"/>
    </source>
</evidence>
<keyword evidence="3" id="KW-1185">Reference proteome</keyword>
<evidence type="ECO:0000313" key="2">
    <source>
        <dbReference type="EMBL" id="SUO97542.1"/>
    </source>
</evidence>
<feature type="chain" id="PRO_5016599047" description="MORN repeat variant" evidence="1">
    <location>
        <begin position="21"/>
        <end position="282"/>
    </location>
</feature>
<reference evidence="2 3" key="1">
    <citation type="submission" date="2018-06" db="EMBL/GenBank/DDBJ databases">
        <authorList>
            <consortium name="Pathogen Informatics"/>
            <person name="Doyle S."/>
        </authorList>
    </citation>
    <scope>NUCLEOTIDE SEQUENCE [LARGE SCALE GENOMIC DNA]</scope>
    <source>
        <strain evidence="2 3">NCTC10717</strain>
    </source>
</reference>
<feature type="signal peptide" evidence="1">
    <location>
        <begin position="1"/>
        <end position="20"/>
    </location>
</feature>
<sequence length="282" mass="32208">MKKLLLTLALALCAIQPGFAEHRHEKNSIKAQYEDIDAILDKSLMPPDLAEFQIRPEFIDLLHIDSKTYQNELEYTAAKEKKQYYFDKDGQSVDAPATGGHYREILGTSADGKPVAQNFYQDSGAPQTAPFILIPGKENDLSTDGIDGRLVWYNPEGKVTDIVVFSQGKRQGGHLFITEKGLNMIDFEKEQSIFYSLDGKLLSHIDQQKEQEFFYYHSGKIMLIFQEKDGKPYYRAWNEAGKEVKILEIAPQFMGAYELRQEIYQSVLKKIEAALEEAKNHE</sequence>
<proteinExistence type="predicted"/>
<name>A0A380MZ07_9GAMM</name>
<protein>
    <recommendedName>
        <fullName evidence="4">MORN repeat variant</fullName>
    </recommendedName>
</protein>
<dbReference type="Proteomes" id="UP000254575">
    <property type="component" value="Unassembled WGS sequence"/>
</dbReference>
<dbReference type="AlphaFoldDB" id="A0A380MZ07"/>
<evidence type="ECO:0000256" key="1">
    <source>
        <dbReference type="SAM" id="SignalP"/>
    </source>
</evidence>
<dbReference type="EMBL" id="UHIA01000004">
    <property type="protein sequence ID" value="SUO97542.1"/>
    <property type="molecule type" value="Genomic_DNA"/>
</dbReference>
<dbReference type="RefSeq" id="WP_115218676.1">
    <property type="nucleotide sequence ID" value="NZ_UHIA01000004.1"/>
</dbReference>
<accession>A0A380MZ07</accession>